<evidence type="ECO:0000313" key="4">
    <source>
        <dbReference type="Proteomes" id="UP000747399"/>
    </source>
</evidence>
<keyword evidence="4" id="KW-1185">Reference proteome</keyword>
<evidence type="ECO:0000313" key="3">
    <source>
        <dbReference type="EMBL" id="GIL48103.1"/>
    </source>
</evidence>
<sequence length="182" mass="19010">GGHKRVSNEPENSTAATRRPPATPATPLQGSTAFRFNTGVDSEAAAALEADVSADRSMLGGLTRLPELLCAVVPPMLVNDMGEDVEGWRAAASRRTPRPNPFPDALPAAATAAASALDRPGVVPKLEDRRRRSDDDGRPFALLLMLLLELPTPVAALLGLTPGLPASTNSPPKPVATPPVSW</sequence>
<dbReference type="AlphaFoldDB" id="A0A8J4AYG2"/>
<dbReference type="EMBL" id="BNCO01000005">
    <property type="protein sequence ID" value="GIL48103.1"/>
    <property type="molecule type" value="Genomic_DNA"/>
</dbReference>
<gene>
    <name evidence="3" type="ORF">Vafri_4799</name>
</gene>
<feature type="region of interest" description="Disordered" evidence="1">
    <location>
        <begin position="163"/>
        <end position="182"/>
    </location>
</feature>
<evidence type="ECO:0000256" key="1">
    <source>
        <dbReference type="SAM" id="MobiDB-lite"/>
    </source>
</evidence>
<feature type="transmembrane region" description="Helical" evidence="2">
    <location>
        <begin position="140"/>
        <end position="160"/>
    </location>
</feature>
<keyword evidence="2" id="KW-1133">Transmembrane helix</keyword>
<feature type="non-terminal residue" evidence="3">
    <location>
        <position position="1"/>
    </location>
</feature>
<feature type="region of interest" description="Disordered" evidence="1">
    <location>
        <begin position="1"/>
        <end position="33"/>
    </location>
</feature>
<reference evidence="3" key="1">
    <citation type="journal article" date="2021" name="Proc. Natl. Acad. Sci. U.S.A.">
        <title>Three genomes in the algal genus Volvox reveal the fate of a haploid sex-determining region after a transition to homothallism.</title>
        <authorList>
            <person name="Yamamoto K."/>
            <person name="Hamaji T."/>
            <person name="Kawai-Toyooka H."/>
            <person name="Matsuzaki R."/>
            <person name="Takahashi F."/>
            <person name="Nishimura Y."/>
            <person name="Kawachi M."/>
            <person name="Noguchi H."/>
            <person name="Minakuchi Y."/>
            <person name="Umen J.G."/>
            <person name="Toyoda A."/>
            <person name="Nozaki H."/>
        </authorList>
    </citation>
    <scope>NUCLEOTIDE SEQUENCE</scope>
    <source>
        <strain evidence="3">NIES-3780</strain>
    </source>
</reference>
<organism evidence="3 4">
    <name type="scientific">Volvox africanus</name>
    <dbReference type="NCBI Taxonomy" id="51714"/>
    <lineage>
        <taxon>Eukaryota</taxon>
        <taxon>Viridiplantae</taxon>
        <taxon>Chlorophyta</taxon>
        <taxon>core chlorophytes</taxon>
        <taxon>Chlorophyceae</taxon>
        <taxon>CS clade</taxon>
        <taxon>Chlamydomonadales</taxon>
        <taxon>Volvocaceae</taxon>
        <taxon>Volvox</taxon>
    </lineage>
</organism>
<feature type="compositionally biased region" description="Pro residues" evidence="1">
    <location>
        <begin position="171"/>
        <end position="182"/>
    </location>
</feature>
<protein>
    <submittedName>
        <fullName evidence="3">Uncharacterized protein</fullName>
    </submittedName>
</protein>
<proteinExistence type="predicted"/>
<keyword evidence="2" id="KW-0472">Membrane</keyword>
<comment type="caution">
    <text evidence="3">The sequence shown here is derived from an EMBL/GenBank/DDBJ whole genome shotgun (WGS) entry which is preliminary data.</text>
</comment>
<evidence type="ECO:0000256" key="2">
    <source>
        <dbReference type="SAM" id="Phobius"/>
    </source>
</evidence>
<name>A0A8J4AYG2_9CHLO</name>
<dbReference type="Proteomes" id="UP000747399">
    <property type="component" value="Unassembled WGS sequence"/>
</dbReference>
<keyword evidence="2" id="KW-0812">Transmembrane</keyword>
<accession>A0A8J4AYG2</accession>